<dbReference type="Proteomes" id="UP000190274">
    <property type="component" value="Chromosome F"/>
</dbReference>
<reference evidence="1 2" key="1">
    <citation type="submission" date="2016-03" db="EMBL/GenBank/DDBJ databases">
        <authorList>
            <person name="Devillers H."/>
        </authorList>
    </citation>
    <scope>NUCLEOTIDE SEQUENCE [LARGE SCALE GENOMIC DNA]</scope>
    <source>
        <strain evidence="1">CBS 10888</strain>
    </source>
</reference>
<dbReference type="AlphaFoldDB" id="A0A1G4JLK0"/>
<keyword evidence="2" id="KW-1185">Reference proteome</keyword>
<dbReference type="EMBL" id="LT598458">
    <property type="protein sequence ID" value="SCU91447.1"/>
    <property type="molecule type" value="Genomic_DNA"/>
</dbReference>
<evidence type="ECO:0000313" key="1">
    <source>
        <dbReference type="EMBL" id="SCU91447.1"/>
    </source>
</evidence>
<dbReference type="OrthoDB" id="4036442at2759"/>
<name>A0A1G4JLK0_9SACH</name>
<protein>
    <submittedName>
        <fullName evidence="1">LADA_0F10022g1_1</fullName>
    </submittedName>
</protein>
<sequence length="237" mass="27585">MVLEARDNAVDLDSGLKEYTVVLKRYLIALVNTAYYVYFHLPDAQHQLKQSTLKETRNEKFNHISQLYERLDNANCGELSRTELKTLVSGLFVRGIWQCSNGVSDEVTKILQSEQQKNKEENDDKRAQAKRFVLEKLTIQLRNCILGFVQIYHFIRKLPVQQQYQISKLQSQILEHELNTDLLQPWARQVGALHSSVSTALKADTQFREKLEQYRTLHPDLVESPIFRACLYSEVQT</sequence>
<accession>A0A1G4JLK0</accession>
<proteinExistence type="predicted"/>
<gene>
    <name evidence="1" type="ORF">LADA_0F10022G</name>
</gene>
<evidence type="ECO:0000313" key="2">
    <source>
        <dbReference type="Proteomes" id="UP000190274"/>
    </source>
</evidence>
<organism evidence="1 2">
    <name type="scientific">Lachancea dasiensis</name>
    <dbReference type="NCBI Taxonomy" id="1072105"/>
    <lineage>
        <taxon>Eukaryota</taxon>
        <taxon>Fungi</taxon>
        <taxon>Dikarya</taxon>
        <taxon>Ascomycota</taxon>
        <taxon>Saccharomycotina</taxon>
        <taxon>Saccharomycetes</taxon>
        <taxon>Saccharomycetales</taxon>
        <taxon>Saccharomycetaceae</taxon>
        <taxon>Lachancea</taxon>
    </lineage>
</organism>